<dbReference type="STRING" id="7102.A0A2A4JJP2"/>
<feature type="compositionally biased region" description="Polar residues" evidence="1">
    <location>
        <begin position="148"/>
        <end position="157"/>
    </location>
</feature>
<evidence type="ECO:0000313" key="2">
    <source>
        <dbReference type="EMBL" id="PCG71612.1"/>
    </source>
</evidence>
<protein>
    <recommendedName>
        <fullName evidence="3">CCHC-type domain-containing protein</fullName>
    </recommendedName>
</protein>
<dbReference type="AlphaFoldDB" id="A0A2A4JJP2"/>
<feature type="compositionally biased region" description="Basic residues" evidence="1">
    <location>
        <begin position="543"/>
        <end position="555"/>
    </location>
</feature>
<gene>
    <name evidence="2" type="ORF">B5V51_1673</name>
</gene>
<comment type="caution">
    <text evidence="2">The sequence shown here is derived from an EMBL/GenBank/DDBJ whole genome shotgun (WGS) entry which is preliminary data.</text>
</comment>
<proteinExistence type="predicted"/>
<reference evidence="2" key="1">
    <citation type="submission" date="2017-09" db="EMBL/GenBank/DDBJ databases">
        <title>Contemporary evolution of a Lepidopteran species, Heliothis virescens, in response to modern agricultural practices.</title>
        <authorList>
            <person name="Fritz M.L."/>
            <person name="Deyonke A.M."/>
            <person name="Papanicolaou A."/>
            <person name="Micinski S."/>
            <person name="Westbrook J."/>
            <person name="Gould F."/>
        </authorList>
    </citation>
    <scope>NUCLEOTIDE SEQUENCE [LARGE SCALE GENOMIC DNA]</scope>
    <source>
        <strain evidence="2">HvINT-</strain>
        <tissue evidence="2">Whole body</tissue>
    </source>
</reference>
<sequence length="757" mass="81583">MPLSKQSPPPPEGLTAQRTESLPTLGVVQLDTPLRPLLAWQEVERRKKNKWEPAPASSAQLAVAVPAPGPTVPAPPAARRTVPRRPSAFRPVPAQEPGPATVGRAQRTPRPARTAYAVQPEDIAEPHLHHTQVYSRTGSATPHRIWFTQASPATPRTSARDSPAVRPANLSRSGSEMSVASGYDDVYEADYSPVGSPSPPPARAQRRQREEEEDEEAEAVALSKRYCHEDTPPPSFAEVTRRYTPSPTAMDVPQGVEEDVAAAAATPPPSQPMRKTARYPPLVVERMPDWAAHFRVLRQRLGFPPHARPYQGGVRFKPETEEEYRVVQRYLTTLEAESGLSWFAYSLPAERSVKVAIRGLPAETDPQEILEELQGLGYRPEHVRHIKARHGRPGCVFHAVLQRTPDFHTLYNTDILLNMRGVRIEAWRSKRGPAQCHRCQKFRHSSHHCHRPLACVRCGEGHHARDCPRPREAPPTCANCGGEHPACSVRCPAFIREARNRRAGTVAETLPRLRPEAPPQEADAPSSLMAAANGPPQQASHTAPKRRRRGKRGGKRGKEPQVAAAQPTPTTVSAPTTAQAPAHAAAATGPGQSTAAVARTGAGSAISTLPPQPRRQQGSAGAHTRASKTASAIQILLGVIKALREGSNPEEAVLDGLTAVLAIYGGYAVEEHTTDRPWPAEQGHLPLRAASHKRCPSGCLARCKGQSKDLPVLTGSGVPRGKGASPRGPPAAPPDGGAATAHRSSVSLLGLLAKIKV</sequence>
<feature type="compositionally biased region" description="Polar residues" evidence="1">
    <location>
        <begin position="605"/>
        <end position="619"/>
    </location>
</feature>
<evidence type="ECO:0000256" key="1">
    <source>
        <dbReference type="SAM" id="MobiDB-lite"/>
    </source>
</evidence>
<feature type="region of interest" description="Disordered" evidence="1">
    <location>
        <begin position="1"/>
        <end position="34"/>
    </location>
</feature>
<feature type="region of interest" description="Disordered" evidence="1">
    <location>
        <begin position="46"/>
        <end position="219"/>
    </location>
</feature>
<feature type="region of interest" description="Disordered" evidence="1">
    <location>
        <begin position="505"/>
        <end position="626"/>
    </location>
</feature>
<feature type="compositionally biased region" description="Pro residues" evidence="1">
    <location>
        <begin position="67"/>
        <end position="76"/>
    </location>
</feature>
<evidence type="ECO:0008006" key="3">
    <source>
        <dbReference type="Google" id="ProtNLM"/>
    </source>
</evidence>
<feature type="region of interest" description="Disordered" evidence="1">
    <location>
        <begin position="710"/>
        <end position="741"/>
    </location>
</feature>
<feature type="compositionally biased region" description="Low complexity" evidence="1">
    <location>
        <begin position="560"/>
        <end position="592"/>
    </location>
</feature>
<accession>A0A2A4JJP2</accession>
<organism evidence="2">
    <name type="scientific">Heliothis virescens</name>
    <name type="common">Tobacco budworm moth</name>
    <dbReference type="NCBI Taxonomy" id="7102"/>
    <lineage>
        <taxon>Eukaryota</taxon>
        <taxon>Metazoa</taxon>
        <taxon>Ecdysozoa</taxon>
        <taxon>Arthropoda</taxon>
        <taxon>Hexapoda</taxon>
        <taxon>Insecta</taxon>
        <taxon>Pterygota</taxon>
        <taxon>Neoptera</taxon>
        <taxon>Endopterygota</taxon>
        <taxon>Lepidoptera</taxon>
        <taxon>Glossata</taxon>
        <taxon>Ditrysia</taxon>
        <taxon>Noctuoidea</taxon>
        <taxon>Noctuidae</taxon>
        <taxon>Heliothinae</taxon>
        <taxon>Heliothis</taxon>
    </lineage>
</organism>
<feature type="compositionally biased region" description="Low complexity" evidence="1">
    <location>
        <begin position="77"/>
        <end position="86"/>
    </location>
</feature>
<dbReference type="EMBL" id="NWSH01001342">
    <property type="protein sequence ID" value="PCG71612.1"/>
    <property type="molecule type" value="Genomic_DNA"/>
</dbReference>
<name>A0A2A4JJP2_HELVI</name>
<feature type="compositionally biased region" description="Low complexity" evidence="1">
    <location>
        <begin position="104"/>
        <end position="117"/>
    </location>
</feature>